<feature type="transmembrane region" description="Helical" evidence="10">
    <location>
        <begin position="363"/>
        <end position="383"/>
    </location>
</feature>
<feature type="transmembrane region" description="Helical" evidence="10">
    <location>
        <begin position="150"/>
        <end position="169"/>
    </location>
</feature>
<keyword evidence="6 10" id="KW-1133">Transmembrane helix</keyword>
<feature type="transmembrane region" description="Helical" evidence="10">
    <location>
        <begin position="338"/>
        <end position="357"/>
    </location>
</feature>
<evidence type="ECO:0000313" key="11">
    <source>
        <dbReference type="EMBL" id="MEL1254985.1"/>
    </source>
</evidence>
<comment type="subcellular location">
    <subcellularLocation>
        <location evidence="1">Cell membrane</location>
        <topology evidence="1">Multi-pass membrane protein</topology>
    </subcellularLocation>
</comment>
<gene>
    <name evidence="11" type="ORF">AAEO57_14440</name>
</gene>
<evidence type="ECO:0000256" key="3">
    <source>
        <dbReference type="ARBA" id="ARBA00022475"/>
    </source>
</evidence>
<keyword evidence="8 9" id="KW-0012">Acyltransferase</keyword>
<keyword evidence="12" id="KW-1185">Reference proteome</keyword>
<dbReference type="PANTHER" id="PTHR13285:SF23">
    <property type="entry name" value="TEICHOIC ACID D-ALANYLTRANSFERASE"/>
    <property type="match status" value="1"/>
</dbReference>
<dbReference type="InterPro" id="IPR004299">
    <property type="entry name" value="MBOAT_fam"/>
</dbReference>
<feature type="transmembrane region" description="Helical" evidence="10">
    <location>
        <begin position="390"/>
        <end position="407"/>
    </location>
</feature>
<evidence type="ECO:0000313" key="12">
    <source>
        <dbReference type="Proteomes" id="UP001485226"/>
    </source>
</evidence>
<feature type="transmembrane region" description="Helical" evidence="10">
    <location>
        <begin position="82"/>
        <end position="99"/>
    </location>
</feature>
<dbReference type="PIRSF" id="PIRSF500217">
    <property type="entry name" value="AlgI"/>
    <property type="match status" value="1"/>
</dbReference>
<feature type="transmembrane region" description="Helical" evidence="10">
    <location>
        <begin position="35"/>
        <end position="53"/>
    </location>
</feature>
<evidence type="ECO:0000256" key="4">
    <source>
        <dbReference type="ARBA" id="ARBA00022679"/>
    </source>
</evidence>
<evidence type="ECO:0000256" key="8">
    <source>
        <dbReference type="ARBA" id="ARBA00023315"/>
    </source>
</evidence>
<accession>A0ABU9IR99</accession>
<sequence>MTTIDSINNWFIQNFGAITTEQVKGWFIYNPDEKLLFNTGLFLGLFLVFYFVYAFLRKTFYLRLTYVILFSLFFYYKSSGIYFLLLLLSSVVDYGLSQIIFKAEKDSTKKIYLIISVILNLGLLGYFKYMNFMIVTFNDMFQGNYKLHDIFLPVGISFYTFQSMSYIIEIYREEIKPTKNYIEYLFFVSFFPQLVAGPIVRAKDFLPQIYQKLNLTRQDVNNALFLIIGGLIKKTVISNYISVNFVDRVFDTPLSYTSFENLMASYGYAIQIYCDFSGYSDMAIGIALLLGFKLPENFRTPYKSVSITDFWRRWHISLSTWLKDFLYISMGGNREGSFAGYLFPSIFFFGLLLWGITNYNTSVIPLIVASVSILLFCLSFLLSSKRKQTLVTNLNLFTTMLLGGLWHGAGAQFIVWGALHGLALAVHKIFMELFPSKKDKSPNFLWRFFSIVITFHFVVFCWIFFRARDFETALQVINNIGQLTFEPELWQTIVIGYKNVFGLMLFGYVWHFLPETFTNGMKSVFDRTPLLIKAIILGFVYWIVYATAVAGSQPFIYFQF</sequence>
<dbReference type="PIRSF" id="PIRSF016636">
    <property type="entry name" value="AlgI_DltB"/>
    <property type="match status" value="1"/>
</dbReference>
<evidence type="ECO:0000256" key="5">
    <source>
        <dbReference type="ARBA" id="ARBA00022692"/>
    </source>
</evidence>
<proteinExistence type="inferred from homology"/>
<protein>
    <submittedName>
        <fullName evidence="11">MBOAT family O-acyltransferase</fullName>
        <ecNumber evidence="11">2.3.-.-</ecNumber>
    </submittedName>
</protein>
<dbReference type="Proteomes" id="UP001485226">
    <property type="component" value="Unassembled WGS sequence"/>
</dbReference>
<dbReference type="InterPro" id="IPR024194">
    <property type="entry name" value="Ac/AlaTfrase_AlgI/DltB"/>
</dbReference>
<dbReference type="EMBL" id="JBBYHS010000014">
    <property type="protein sequence ID" value="MEL1254985.1"/>
    <property type="molecule type" value="Genomic_DNA"/>
</dbReference>
<feature type="transmembrane region" description="Helical" evidence="10">
    <location>
        <begin position="181"/>
        <end position="200"/>
    </location>
</feature>
<keyword evidence="4 9" id="KW-0808">Transferase</keyword>
<feature type="transmembrane region" description="Helical" evidence="10">
    <location>
        <begin position="445"/>
        <end position="465"/>
    </location>
</feature>
<dbReference type="InterPro" id="IPR028362">
    <property type="entry name" value="AlgI"/>
</dbReference>
<feature type="transmembrane region" description="Helical" evidence="10">
    <location>
        <begin position="111"/>
        <end position="130"/>
    </location>
</feature>
<feature type="transmembrane region" description="Helical" evidence="10">
    <location>
        <begin position="413"/>
        <end position="433"/>
    </location>
</feature>
<dbReference type="GO" id="GO:0016746">
    <property type="term" value="F:acyltransferase activity"/>
    <property type="evidence" value="ECO:0007669"/>
    <property type="project" value="UniProtKB-KW"/>
</dbReference>
<keyword evidence="5 10" id="KW-0812">Transmembrane</keyword>
<feature type="transmembrane region" description="Helical" evidence="10">
    <location>
        <begin position="220"/>
        <end position="241"/>
    </location>
</feature>
<keyword evidence="7 9" id="KW-0472">Membrane</keyword>
<feature type="transmembrane region" description="Helical" evidence="10">
    <location>
        <begin position="489"/>
        <end position="510"/>
    </location>
</feature>
<comment type="similarity">
    <text evidence="2 9">Belongs to the membrane-bound acyltransferase family.</text>
</comment>
<dbReference type="RefSeq" id="WP_341693732.1">
    <property type="nucleotide sequence ID" value="NZ_JBBYHS010000014.1"/>
</dbReference>
<comment type="caution">
    <text evidence="11">The sequence shown here is derived from an EMBL/GenBank/DDBJ whole genome shotgun (WGS) entry which is preliminary data.</text>
</comment>
<evidence type="ECO:0000256" key="10">
    <source>
        <dbReference type="SAM" id="Phobius"/>
    </source>
</evidence>
<evidence type="ECO:0000256" key="6">
    <source>
        <dbReference type="ARBA" id="ARBA00022989"/>
    </source>
</evidence>
<organism evidence="11 12">
    <name type="scientific">Flavobacterium calami</name>
    <dbReference type="NCBI Taxonomy" id="3139144"/>
    <lineage>
        <taxon>Bacteria</taxon>
        <taxon>Pseudomonadati</taxon>
        <taxon>Bacteroidota</taxon>
        <taxon>Flavobacteriia</taxon>
        <taxon>Flavobacteriales</taxon>
        <taxon>Flavobacteriaceae</taxon>
        <taxon>Flavobacterium</taxon>
    </lineage>
</organism>
<evidence type="ECO:0000256" key="2">
    <source>
        <dbReference type="ARBA" id="ARBA00010323"/>
    </source>
</evidence>
<dbReference type="Pfam" id="PF03062">
    <property type="entry name" value="MBOAT"/>
    <property type="match status" value="1"/>
</dbReference>
<dbReference type="EC" id="2.3.-.-" evidence="11"/>
<name>A0ABU9IR99_9FLAO</name>
<evidence type="ECO:0000256" key="9">
    <source>
        <dbReference type="PIRNR" id="PIRNR016636"/>
    </source>
</evidence>
<evidence type="ECO:0000256" key="1">
    <source>
        <dbReference type="ARBA" id="ARBA00004651"/>
    </source>
</evidence>
<keyword evidence="3 9" id="KW-1003">Cell membrane</keyword>
<feature type="transmembrane region" description="Helical" evidence="10">
    <location>
        <begin position="530"/>
        <end position="550"/>
    </location>
</feature>
<dbReference type="InterPro" id="IPR051085">
    <property type="entry name" value="MB_O-acyltransferase"/>
</dbReference>
<evidence type="ECO:0000256" key="7">
    <source>
        <dbReference type="ARBA" id="ARBA00023136"/>
    </source>
</evidence>
<dbReference type="PANTHER" id="PTHR13285">
    <property type="entry name" value="ACYLTRANSFERASE"/>
    <property type="match status" value="1"/>
</dbReference>
<reference evidence="11 12" key="1">
    <citation type="submission" date="2024-04" db="EMBL/GenBank/DDBJ databases">
        <title>Flavobacterium sp. DGU38 16S ribosomal RNA gene Genome sequencing and assembly.</title>
        <authorList>
            <person name="Park S."/>
        </authorList>
    </citation>
    <scope>NUCLEOTIDE SEQUENCE [LARGE SCALE GENOMIC DNA]</scope>
    <source>
        <strain evidence="11 12">DGU38</strain>
    </source>
</reference>